<dbReference type="GO" id="GO:0016705">
    <property type="term" value="F:oxidoreductase activity, acting on paired donors, with incorporation or reduction of molecular oxygen"/>
    <property type="evidence" value="ECO:0007669"/>
    <property type="project" value="InterPro"/>
</dbReference>
<dbReference type="Pfam" id="PF00067">
    <property type="entry name" value="p450"/>
    <property type="match status" value="1"/>
</dbReference>
<evidence type="ECO:0000313" key="2">
    <source>
        <dbReference type="EMBL" id="KAA8521908.1"/>
    </source>
</evidence>
<proteinExistence type="predicted"/>
<reference evidence="2 3" key="1">
    <citation type="submission" date="2019-09" db="EMBL/GenBank/DDBJ databases">
        <title>A chromosome-level genome assembly of the Chinese tupelo Nyssa sinensis.</title>
        <authorList>
            <person name="Yang X."/>
            <person name="Kang M."/>
            <person name="Yang Y."/>
            <person name="Xiong H."/>
            <person name="Wang M."/>
            <person name="Zhang Z."/>
            <person name="Wang Z."/>
            <person name="Wu H."/>
            <person name="Ma T."/>
            <person name="Liu J."/>
            <person name="Xi Z."/>
        </authorList>
    </citation>
    <scope>NUCLEOTIDE SEQUENCE [LARGE SCALE GENOMIC DNA]</scope>
    <source>
        <strain evidence="2">J267</strain>
        <tissue evidence="2">Leaf</tissue>
    </source>
</reference>
<dbReference type="SUPFAM" id="SSF48264">
    <property type="entry name" value="Cytochrome P450"/>
    <property type="match status" value="1"/>
</dbReference>
<dbReference type="GO" id="GO:0004497">
    <property type="term" value="F:monooxygenase activity"/>
    <property type="evidence" value="ECO:0007669"/>
    <property type="project" value="InterPro"/>
</dbReference>
<dbReference type="GO" id="GO:0005506">
    <property type="term" value="F:iron ion binding"/>
    <property type="evidence" value="ECO:0007669"/>
    <property type="project" value="InterPro"/>
</dbReference>
<protein>
    <submittedName>
        <fullName evidence="2">Uncharacterized protein</fullName>
    </submittedName>
</protein>
<dbReference type="OrthoDB" id="2789670at2759"/>
<keyword evidence="1" id="KW-0560">Oxidoreductase</keyword>
<dbReference type="Gene3D" id="1.10.630.10">
    <property type="entry name" value="Cytochrome P450"/>
    <property type="match status" value="1"/>
</dbReference>
<dbReference type="EMBL" id="CM018048">
    <property type="protein sequence ID" value="KAA8521908.1"/>
    <property type="molecule type" value="Genomic_DNA"/>
</dbReference>
<dbReference type="PRINTS" id="PR00463">
    <property type="entry name" value="EP450I"/>
</dbReference>
<dbReference type="InterPro" id="IPR036396">
    <property type="entry name" value="Cyt_P450_sf"/>
</dbReference>
<accession>A0A5J4ZW86</accession>
<dbReference type="AlphaFoldDB" id="A0A5J4ZW86"/>
<dbReference type="PANTHER" id="PTHR47951">
    <property type="entry name" value="OS08G0547900 PROTEIN"/>
    <property type="match status" value="1"/>
</dbReference>
<gene>
    <name evidence="2" type="ORF">F0562_012778</name>
</gene>
<dbReference type="Proteomes" id="UP000325577">
    <property type="component" value="Linkage Group LG5"/>
</dbReference>
<organism evidence="2 3">
    <name type="scientific">Nyssa sinensis</name>
    <dbReference type="NCBI Taxonomy" id="561372"/>
    <lineage>
        <taxon>Eukaryota</taxon>
        <taxon>Viridiplantae</taxon>
        <taxon>Streptophyta</taxon>
        <taxon>Embryophyta</taxon>
        <taxon>Tracheophyta</taxon>
        <taxon>Spermatophyta</taxon>
        <taxon>Magnoliopsida</taxon>
        <taxon>eudicotyledons</taxon>
        <taxon>Gunneridae</taxon>
        <taxon>Pentapetalae</taxon>
        <taxon>asterids</taxon>
        <taxon>Cornales</taxon>
        <taxon>Nyssaceae</taxon>
        <taxon>Nyssa</taxon>
    </lineage>
</organism>
<name>A0A5J4ZW86_9ASTE</name>
<evidence type="ECO:0000313" key="3">
    <source>
        <dbReference type="Proteomes" id="UP000325577"/>
    </source>
</evidence>
<dbReference type="InterPro" id="IPR001128">
    <property type="entry name" value="Cyt_P450"/>
</dbReference>
<dbReference type="GO" id="GO:0020037">
    <property type="term" value="F:heme binding"/>
    <property type="evidence" value="ECO:0007669"/>
    <property type="project" value="InterPro"/>
</dbReference>
<sequence length="236" mass="26190">MLSNSSLDACYALRSQEVNKSISDVHNKIGVPINVGQLAFLTVINAITSMLCSGTLQGEMETNFGAEFQGVVTELMVLVGKPNVSDFFPMLARFDMQGIDRKTKRIVLWCDQILSSAIYKQMNVNAVTKEGAGKIEQRKGFLQFLLDLKENEGDAKSITLSQLEALLMDIMVGGTDTTSTAVEWATAEMLQHPKVMKKVHEELTEVVGLDNRVEESHLPHLHYLDAVVKETLRFPC</sequence>
<evidence type="ECO:0000256" key="1">
    <source>
        <dbReference type="ARBA" id="ARBA00023002"/>
    </source>
</evidence>
<keyword evidence="3" id="KW-1185">Reference proteome</keyword>
<dbReference type="InterPro" id="IPR002401">
    <property type="entry name" value="Cyt_P450_E_grp-I"/>
</dbReference>
<dbReference type="PANTHER" id="PTHR47951:SF7">
    <property type="entry name" value="FLAVONOID 3',5'-HYDROXYLASE-LIKE ISOFORM X1"/>
    <property type="match status" value="1"/>
</dbReference>